<evidence type="ECO:0000313" key="3">
    <source>
        <dbReference type="Proteomes" id="UP000328092"/>
    </source>
</evidence>
<evidence type="ECO:0000313" key="2">
    <source>
        <dbReference type="EMBL" id="VIO65245.1"/>
    </source>
</evidence>
<evidence type="ECO:0000256" key="1">
    <source>
        <dbReference type="SAM" id="Phobius"/>
    </source>
</evidence>
<feature type="transmembrane region" description="Helical" evidence="1">
    <location>
        <begin position="20"/>
        <end position="47"/>
    </location>
</feature>
<comment type="caution">
    <text evidence="2">The sequence shown here is derived from an EMBL/GenBank/DDBJ whole genome shotgun (WGS) entry which is preliminary data.</text>
</comment>
<reference evidence="2" key="1">
    <citation type="submission" date="2019-02" db="EMBL/GenBank/DDBJ databases">
        <authorList>
            <person name="Pothier F.J."/>
        </authorList>
    </citation>
    <scope>NUCLEOTIDE SEQUENCE</scope>
    <source>
        <strain evidence="2">CI-1B</strain>
    </source>
</reference>
<sequence length="68" mass="7258">MSTLLFAGMRENPLPGLAAASLNVVLALCLVALSLVLGITISMVAWVHTLGARRLGTVRLRQERRTSA</sequence>
<dbReference type="OrthoDB" id="8255312at2"/>
<proteinExistence type="predicted"/>
<accession>A0A508SRF3</accession>
<dbReference type="EMBL" id="CAADFC020000004">
    <property type="protein sequence ID" value="VIO65245.1"/>
    <property type="molecule type" value="Genomic_DNA"/>
</dbReference>
<keyword evidence="3" id="KW-1185">Reference proteome</keyword>
<keyword evidence="1" id="KW-0472">Membrane</keyword>
<keyword evidence="1" id="KW-0812">Transmembrane</keyword>
<dbReference type="AlphaFoldDB" id="A0A508SRF3"/>
<dbReference type="Proteomes" id="UP000328092">
    <property type="component" value="Unassembled WGS sequence"/>
</dbReference>
<name>A0A508SRF3_9BRAD</name>
<gene>
    <name evidence="2" type="ORF">CI1B_03420</name>
</gene>
<keyword evidence="1" id="KW-1133">Transmembrane helix</keyword>
<organism evidence="2 3">
    <name type="scientific">Bradyrhizobium ivorense</name>
    <dbReference type="NCBI Taxonomy" id="2511166"/>
    <lineage>
        <taxon>Bacteria</taxon>
        <taxon>Pseudomonadati</taxon>
        <taxon>Pseudomonadota</taxon>
        <taxon>Alphaproteobacteria</taxon>
        <taxon>Hyphomicrobiales</taxon>
        <taxon>Nitrobacteraceae</taxon>
        <taxon>Bradyrhizobium</taxon>
    </lineage>
</organism>
<protein>
    <submittedName>
        <fullName evidence="2">Uncharacterized protein</fullName>
    </submittedName>
</protein>